<sequence length="228" mass="26254">MDADFGPRLGLPMRPVPNPRMKALSEHRCWDPKDGEPCLVRSKSEETLMEARSDSDVRIDRRNWAVTHRSTDLVRRCLTSMIGREPPYSPCRKDGIYLKSEIKAKGSICKERWSCNIGFGSEVLFRFKSQNNPLTSNDRLRSLMNARPERDACRMVIGESTLSLPAFQRGKSKVWPEFQRVLVATSGMCAHRKPLSMTDRRFFMWEEWSDVGDSRVMERELATGTLTH</sequence>
<proteinExistence type="predicted"/>
<comment type="caution">
    <text evidence="1">The sequence shown here is derived from an EMBL/GenBank/DDBJ whole genome shotgun (WGS) entry which is preliminary data.</text>
</comment>
<dbReference type="Proteomes" id="UP000299102">
    <property type="component" value="Unassembled WGS sequence"/>
</dbReference>
<protein>
    <submittedName>
        <fullName evidence="1">Uncharacterized protein</fullName>
    </submittedName>
</protein>
<accession>A0A4C1XRH5</accession>
<dbReference type="EMBL" id="BGZK01000921">
    <property type="protein sequence ID" value="GBP65164.1"/>
    <property type="molecule type" value="Genomic_DNA"/>
</dbReference>
<reference evidence="1 2" key="1">
    <citation type="journal article" date="2019" name="Commun. Biol.">
        <title>The bagworm genome reveals a unique fibroin gene that provides high tensile strength.</title>
        <authorList>
            <person name="Kono N."/>
            <person name="Nakamura H."/>
            <person name="Ohtoshi R."/>
            <person name="Tomita M."/>
            <person name="Numata K."/>
            <person name="Arakawa K."/>
        </authorList>
    </citation>
    <scope>NUCLEOTIDE SEQUENCE [LARGE SCALE GENOMIC DNA]</scope>
</reference>
<gene>
    <name evidence="1" type="ORF">EVAR_48641_1</name>
</gene>
<name>A0A4C1XRH5_EUMVA</name>
<organism evidence="1 2">
    <name type="scientific">Eumeta variegata</name>
    <name type="common">Bagworm moth</name>
    <name type="synonym">Eumeta japonica</name>
    <dbReference type="NCBI Taxonomy" id="151549"/>
    <lineage>
        <taxon>Eukaryota</taxon>
        <taxon>Metazoa</taxon>
        <taxon>Ecdysozoa</taxon>
        <taxon>Arthropoda</taxon>
        <taxon>Hexapoda</taxon>
        <taxon>Insecta</taxon>
        <taxon>Pterygota</taxon>
        <taxon>Neoptera</taxon>
        <taxon>Endopterygota</taxon>
        <taxon>Lepidoptera</taxon>
        <taxon>Glossata</taxon>
        <taxon>Ditrysia</taxon>
        <taxon>Tineoidea</taxon>
        <taxon>Psychidae</taxon>
        <taxon>Oiketicinae</taxon>
        <taxon>Eumeta</taxon>
    </lineage>
</organism>
<evidence type="ECO:0000313" key="1">
    <source>
        <dbReference type="EMBL" id="GBP65164.1"/>
    </source>
</evidence>
<dbReference type="AlphaFoldDB" id="A0A4C1XRH5"/>
<evidence type="ECO:0000313" key="2">
    <source>
        <dbReference type="Proteomes" id="UP000299102"/>
    </source>
</evidence>
<dbReference type="OrthoDB" id="6964405at2759"/>
<keyword evidence="2" id="KW-1185">Reference proteome</keyword>